<reference evidence="1 2" key="1">
    <citation type="journal article" date="2023" name="Microb. Genom.">
        <title>Mesoterricola silvestris gen. nov., sp. nov., Mesoterricola sediminis sp. nov., Geothrix oryzae sp. nov., Geothrix edaphica sp. nov., Geothrix rubra sp. nov., and Geothrix limicola sp. nov., six novel members of Acidobacteriota isolated from soils.</title>
        <authorList>
            <person name="Weisberg A.J."/>
            <person name="Pearce E."/>
            <person name="Kramer C.G."/>
            <person name="Chang J.H."/>
            <person name="Clarke C.R."/>
        </authorList>
    </citation>
    <scope>NUCLEOTIDE SEQUENCE [LARGE SCALE GENOMIC DNA]</scope>
    <source>
        <strain evidence="1 2">NE20-4-1</strain>
    </source>
</reference>
<comment type="caution">
    <text evidence="1">The sequence shown here is derived from an EMBL/GenBank/DDBJ whole genome shotgun (WGS) entry which is preliminary data.</text>
</comment>
<evidence type="ECO:0000313" key="1">
    <source>
        <dbReference type="EMBL" id="MDX3037288.1"/>
    </source>
</evidence>
<gene>
    <name evidence="1" type="ORF">PV383_08910</name>
</gene>
<accession>A0ABU4MMR0</accession>
<evidence type="ECO:0008006" key="3">
    <source>
        <dbReference type="Google" id="ProtNLM"/>
    </source>
</evidence>
<sequence>MADDGARLTEQHRLAQARLAAEAARAAADGWRQVSPTNLPETSGSWLSRTLAAQRGYRGRSRRLSAAYGRLLRALRIGRTLPPYPDGQPVISQPTVSLRQLRDDFAAASGTVQPHEPDDAAPIALDDDFDWDEALPDEEAEERRATVSLVVMGPVRAERGLAQLQPTQAADGRGRLDDVDFLSELDHVMRDAGATAASAADRDALMGGRDLLEGMARADRAVIGWARITAPNPCDFCAMLASRGAVYRSEWSASFRGQAGRSGAVDRPPGWESWTPEQLLTWEVGRGIQRFHDNCHCTIIPVYSREDWLPEDSQAFRELWEEATRGLSGAEARRAFRAAIEARRRRARARGVSVR</sequence>
<evidence type="ECO:0000313" key="2">
    <source>
        <dbReference type="Proteomes" id="UP001282474"/>
    </source>
</evidence>
<dbReference type="Pfam" id="PF25310">
    <property type="entry name" value="VG15"/>
    <property type="match status" value="1"/>
</dbReference>
<proteinExistence type="predicted"/>
<organism evidence="1 2">
    <name type="scientific">Streptomyces caniscabiei</name>
    <dbReference type="NCBI Taxonomy" id="2746961"/>
    <lineage>
        <taxon>Bacteria</taxon>
        <taxon>Bacillati</taxon>
        <taxon>Actinomycetota</taxon>
        <taxon>Actinomycetes</taxon>
        <taxon>Kitasatosporales</taxon>
        <taxon>Streptomycetaceae</taxon>
        <taxon>Streptomyces</taxon>
    </lineage>
</organism>
<protein>
    <recommendedName>
        <fullName evidence="3">Capsid maturation protease</fullName>
    </recommendedName>
</protein>
<name>A0ABU4MMR0_9ACTN</name>
<dbReference type="EMBL" id="JARAWJ010000005">
    <property type="protein sequence ID" value="MDX3037288.1"/>
    <property type="molecule type" value="Genomic_DNA"/>
</dbReference>
<dbReference type="InterPro" id="IPR057369">
    <property type="entry name" value="VG15"/>
</dbReference>
<dbReference type="Proteomes" id="UP001282474">
    <property type="component" value="Unassembled WGS sequence"/>
</dbReference>
<dbReference type="RefSeq" id="WP_193383404.1">
    <property type="nucleotide sequence ID" value="NZ_JABXWI010000001.1"/>
</dbReference>
<keyword evidence="2" id="KW-1185">Reference proteome</keyword>